<dbReference type="AlphaFoldDB" id="A0A4C1SWR4"/>
<dbReference type="GO" id="GO:0000014">
    <property type="term" value="F:single-stranded DNA endodeoxyribonuclease activity"/>
    <property type="evidence" value="ECO:0007669"/>
    <property type="project" value="TreeGrafter"/>
</dbReference>
<proteinExistence type="predicted"/>
<comment type="caution">
    <text evidence="1">The sequence shown here is derived from an EMBL/GenBank/DDBJ whole genome shotgun (WGS) entry which is preliminary data.</text>
</comment>
<keyword evidence="2" id="KW-1185">Reference proteome</keyword>
<dbReference type="GO" id="GO:0006303">
    <property type="term" value="P:double-strand break repair via nonhomologous end joining"/>
    <property type="evidence" value="ECO:0007669"/>
    <property type="project" value="TreeGrafter"/>
</dbReference>
<dbReference type="GO" id="GO:0000729">
    <property type="term" value="P:DNA double-strand break processing"/>
    <property type="evidence" value="ECO:0007669"/>
    <property type="project" value="TreeGrafter"/>
</dbReference>
<dbReference type="InterPro" id="IPR052709">
    <property type="entry name" value="Transposase-MT_Hybrid"/>
</dbReference>
<dbReference type="GO" id="GO:0042800">
    <property type="term" value="F:histone H3K4 methyltransferase activity"/>
    <property type="evidence" value="ECO:0007669"/>
    <property type="project" value="TreeGrafter"/>
</dbReference>
<dbReference type="PANTHER" id="PTHR46060:SF2">
    <property type="entry name" value="HISTONE-LYSINE N-METHYLTRANSFERASE SETMAR"/>
    <property type="match status" value="1"/>
</dbReference>
<dbReference type="GO" id="GO:0046975">
    <property type="term" value="F:histone H3K36 methyltransferase activity"/>
    <property type="evidence" value="ECO:0007669"/>
    <property type="project" value="TreeGrafter"/>
</dbReference>
<dbReference type="GO" id="GO:0031297">
    <property type="term" value="P:replication fork processing"/>
    <property type="evidence" value="ECO:0007669"/>
    <property type="project" value="TreeGrafter"/>
</dbReference>
<sequence>MTDGRLSDEFRDCRPPTAVINKNVNAVRRMIETDRNMTYNESRASLGLDVSQIQSILHKYLGMKKLCSRKIPHNLSEAQKQTASFGGMPCSLSNEDGVAPNLMPLP</sequence>
<dbReference type="Proteomes" id="UP000299102">
    <property type="component" value="Unassembled WGS sequence"/>
</dbReference>
<dbReference type="GO" id="GO:0035861">
    <property type="term" value="C:site of double-strand break"/>
    <property type="evidence" value="ECO:0007669"/>
    <property type="project" value="TreeGrafter"/>
</dbReference>
<dbReference type="GO" id="GO:0000793">
    <property type="term" value="C:condensed chromosome"/>
    <property type="evidence" value="ECO:0007669"/>
    <property type="project" value="TreeGrafter"/>
</dbReference>
<dbReference type="GO" id="GO:0005634">
    <property type="term" value="C:nucleus"/>
    <property type="evidence" value="ECO:0007669"/>
    <property type="project" value="TreeGrafter"/>
</dbReference>
<dbReference type="EMBL" id="BGZK01004064">
    <property type="protein sequence ID" value="GBP06622.1"/>
    <property type="molecule type" value="Genomic_DNA"/>
</dbReference>
<accession>A0A4C1SWR4</accession>
<dbReference type="GO" id="GO:0044774">
    <property type="term" value="P:mitotic DNA integrity checkpoint signaling"/>
    <property type="evidence" value="ECO:0007669"/>
    <property type="project" value="TreeGrafter"/>
</dbReference>
<name>A0A4C1SWR4_EUMVA</name>
<protein>
    <submittedName>
        <fullName evidence="1">Uncharacterized protein</fullName>
    </submittedName>
</protein>
<evidence type="ECO:0000313" key="1">
    <source>
        <dbReference type="EMBL" id="GBP06622.1"/>
    </source>
</evidence>
<dbReference type="OrthoDB" id="10017160at2759"/>
<dbReference type="GO" id="GO:0015074">
    <property type="term" value="P:DNA integration"/>
    <property type="evidence" value="ECO:0007669"/>
    <property type="project" value="TreeGrafter"/>
</dbReference>
<dbReference type="GO" id="GO:0003690">
    <property type="term" value="F:double-stranded DNA binding"/>
    <property type="evidence" value="ECO:0007669"/>
    <property type="project" value="TreeGrafter"/>
</dbReference>
<organism evidence="1 2">
    <name type="scientific">Eumeta variegata</name>
    <name type="common">Bagworm moth</name>
    <name type="synonym">Eumeta japonica</name>
    <dbReference type="NCBI Taxonomy" id="151549"/>
    <lineage>
        <taxon>Eukaryota</taxon>
        <taxon>Metazoa</taxon>
        <taxon>Ecdysozoa</taxon>
        <taxon>Arthropoda</taxon>
        <taxon>Hexapoda</taxon>
        <taxon>Insecta</taxon>
        <taxon>Pterygota</taxon>
        <taxon>Neoptera</taxon>
        <taxon>Endopterygota</taxon>
        <taxon>Lepidoptera</taxon>
        <taxon>Glossata</taxon>
        <taxon>Ditrysia</taxon>
        <taxon>Tineoidea</taxon>
        <taxon>Psychidae</taxon>
        <taxon>Oiketicinae</taxon>
        <taxon>Eumeta</taxon>
    </lineage>
</organism>
<dbReference type="PANTHER" id="PTHR46060">
    <property type="entry name" value="MARINER MOS1 TRANSPOSASE-LIKE PROTEIN"/>
    <property type="match status" value="1"/>
</dbReference>
<dbReference type="GO" id="GO:0044547">
    <property type="term" value="F:DNA topoisomerase binding"/>
    <property type="evidence" value="ECO:0007669"/>
    <property type="project" value="TreeGrafter"/>
</dbReference>
<dbReference type="GO" id="GO:0003697">
    <property type="term" value="F:single-stranded DNA binding"/>
    <property type="evidence" value="ECO:0007669"/>
    <property type="project" value="TreeGrafter"/>
</dbReference>
<evidence type="ECO:0000313" key="2">
    <source>
        <dbReference type="Proteomes" id="UP000299102"/>
    </source>
</evidence>
<reference evidence="1 2" key="1">
    <citation type="journal article" date="2019" name="Commun. Biol.">
        <title>The bagworm genome reveals a unique fibroin gene that provides high tensile strength.</title>
        <authorList>
            <person name="Kono N."/>
            <person name="Nakamura H."/>
            <person name="Ohtoshi R."/>
            <person name="Tomita M."/>
            <person name="Numata K."/>
            <person name="Arakawa K."/>
        </authorList>
    </citation>
    <scope>NUCLEOTIDE SEQUENCE [LARGE SCALE GENOMIC DNA]</scope>
</reference>
<gene>
    <name evidence="1" type="ORF">EVAR_72570_1</name>
</gene>